<sequence length="117" mass="13367">MSNLRNIPLSSFRQLHIGVKVALLSTPNRGHLKPRSLGVVYFLTGHHFHHPSEKNHAIFHNSKRRGFSEPRPRSIKCLLVYDVMARSSWFAGFMDHHLFITGVPEQLGGMNESVLRI</sequence>
<protein>
    <submittedName>
        <fullName evidence="1">Uncharacterized protein</fullName>
    </submittedName>
</protein>
<dbReference type="Proteomes" id="UP000499080">
    <property type="component" value="Unassembled WGS sequence"/>
</dbReference>
<organism evidence="1 2">
    <name type="scientific">Araneus ventricosus</name>
    <name type="common">Orbweaver spider</name>
    <name type="synonym">Epeira ventricosa</name>
    <dbReference type="NCBI Taxonomy" id="182803"/>
    <lineage>
        <taxon>Eukaryota</taxon>
        <taxon>Metazoa</taxon>
        <taxon>Ecdysozoa</taxon>
        <taxon>Arthropoda</taxon>
        <taxon>Chelicerata</taxon>
        <taxon>Arachnida</taxon>
        <taxon>Araneae</taxon>
        <taxon>Araneomorphae</taxon>
        <taxon>Entelegynae</taxon>
        <taxon>Araneoidea</taxon>
        <taxon>Araneidae</taxon>
        <taxon>Araneus</taxon>
    </lineage>
</organism>
<evidence type="ECO:0000313" key="1">
    <source>
        <dbReference type="EMBL" id="GBN05537.1"/>
    </source>
</evidence>
<comment type="caution">
    <text evidence="1">The sequence shown here is derived from an EMBL/GenBank/DDBJ whole genome shotgun (WGS) entry which is preliminary data.</text>
</comment>
<gene>
    <name evidence="1" type="ORF">AVEN_163781_1</name>
</gene>
<accession>A0A4Y2KV73</accession>
<dbReference type="EMBL" id="BGPR01004977">
    <property type="protein sequence ID" value="GBN05537.1"/>
    <property type="molecule type" value="Genomic_DNA"/>
</dbReference>
<evidence type="ECO:0000313" key="2">
    <source>
        <dbReference type="Proteomes" id="UP000499080"/>
    </source>
</evidence>
<proteinExistence type="predicted"/>
<dbReference type="AlphaFoldDB" id="A0A4Y2KV73"/>
<name>A0A4Y2KV73_ARAVE</name>
<keyword evidence="2" id="KW-1185">Reference proteome</keyword>
<reference evidence="1 2" key="1">
    <citation type="journal article" date="2019" name="Sci. Rep.">
        <title>Orb-weaving spider Araneus ventricosus genome elucidates the spidroin gene catalogue.</title>
        <authorList>
            <person name="Kono N."/>
            <person name="Nakamura H."/>
            <person name="Ohtoshi R."/>
            <person name="Moran D.A.P."/>
            <person name="Shinohara A."/>
            <person name="Yoshida Y."/>
            <person name="Fujiwara M."/>
            <person name="Mori M."/>
            <person name="Tomita M."/>
            <person name="Arakawa K."/>
        </authorList>
    </citation>
    <scope>NUCLEOTIDE SEQUENCE [LARGE SCALE GENOMIC DNA]</scope>
</reference>